<reference evidence="1" key="1">
    <citation type="submission" date="2023-08" db="EMBL/GenBank/DDBJ databases">
        <authorList>
            <person name="Alioto T."/>
            <person name="Alioto T."/>
            <person name="Gomez Garrido J."/>
        </authorList>
    </citation>
    <scope>NUCLEOTIDE SEQUENCE</scope>
</reference>
<dbReference type="EMBL" id="OX597817">
    <property type="protein sequence ID" value="CAI9721246.1"/>
    <property type="molecule type" value="Genomic_DNA"/>
</dbReference>
<organism evidence="1 2">
    <name type="scientific">Octopus vulgaris</name>
    <name type="common">Common octopus</name>
    <dbReference type="NCBI Taxonomy" id="6645"/>
    <lineage>
        <taxon>Eukaryota</taxon>
        <taxon>Metazoa</taxon>
        <taxon>Spiralia</taxon>
        <taxon>Lophotrochozoa</taxon>
        <taxon>Mollusca</taxon>
        <taxon>Cephalopoda</taxon>
        <taxon>Coleoidea</taxon>
        <taxon>Octopodiformes</taxon>
        <taxon>Octopoda</taxon>
        <taxon>Incirrata</taxon>
        <taxon>Octopodidae</taxon>
        <taxon>Octopus</taxon>
    </lineage>
</organism>
<accession>A0AA36AS20</accession>
<keyword evidence="2" id="KW-1185">Reference proteome</keyword>
<evidence type="ECO:0000313" key="1">
    <source>
        <dbReference type="EMBL" id="CAI9721246.1"/>
    </source>
</evidence>
<gene>
    <name evidence="1" type="ORF">OCTVUL_1B027956</name>
</gene>
<evidence type="ECO:0000313" key="2">
    <source>
        <dbReference type="Proteomes" id="UP001162480"/>
    </source>
</evidence>
<dbReference type="AlphaFoldDB" id="A0AA36AS20"/>
<sequence length="67" mass="7485">MAAVARMGETGQSLPTRAFIVSQAWSFHICFSSGTWYLRLRDPSNSEKPYVMATAANVLMIYDILVI</sequence>
<name>A0AA36AS20_OCTVU</name>
<dbReference type="Proteomes" id="UP001162480">
    <property type="component" value="Chromosome 4"/>
</dbReference>
<proteinExistence type="predicted"/>
<protein>
    <submittedName>
        <fullName evidence="1">Uncharacterized protein</fullName>
    </submittedName>
</protein>